<dbReference type="InterPro" id="IPR004710">
    <property type="entry name" value="Bilac:Na_transpt"/>
</dbReference>
<feature type="transmembrane region" description="Helical" evidence="7">
    <location>
        <begin position="154"/>
        <end position="176"/>
    </location>
</feature>
<evidence type="ECO:0000256" key="2">
    <source>
        <dbReference type="ARBA" id="ARBA00006528"/>
    </source>
</evidence>
<dbReference type="Proteomes" id="UP001501920">
    <property type="component" value="Chromosome 16"/>
</dbReference>
<feature type="transmembrane region" description="Helical" evidence="7">
    <location>
        <begin position="89"/>
        <end position="111"/>
    </location>
</feature>
<dbReference type="InterPro" id="IPR038770">
    <property type="entry name" value="Na+/solute_symporter_sf"/>
</dbReference>
<evidence type="ECO:0008006" key="10">
    <source>
        <dbReference type="Google" id="ProtNLM"/>
    </source>
</evidence>
<evidence type="ECO:0000256" key="6">
    <source>
        <dbReference type="ARBA" id="ARBA00023136"/>
    </source>
</evidence>
<dbReference type="Pfam" id="PF01758">
    <property type="entry name" value="SBF"/>
    <property type="match status" value="1"/>
</dbReference>
<keyword evidence="3 7" id="KW-0812">Transmembrane</keyword>
<evidence type="ECO:0000313" key="9">
    <source>
        <dbReference type="Proteomes" id="UP001501920"/>
    </source>
</evidence>
<dbReference type="OMA" id="CLYLYTW"/>
<feature type="transmembrane region" description="Helical" evidence="7">
    <location>
        <begin position="188"/>
        <end position="212"/>
    </location>
</feature>
<reference evidence="8 9" key="1">
    <citation type="submission" date="2020-10" db="EMBL/GenBank/DDBJ databases">
        <title>Pygocentrus nattereri (red-bellied piranha) genome, fPygNat1, primary haplotype.</title>
        <authorList>
            <person name="Myers G."/>
            <person name="Meyer A."/>
            <person name="Karagic N."/>
            <person name="Pippel M."/>
            <person name="Winkler S."/>
            <person name="Tracey A."/>
            <person name="Wood J."/>
            <person name="Formenti G."/>
            <person name="Howe K."/>
            <person name="Fedrigo O."/>
            <person name="Jarvis E.D."/>
        </authorList>
    </citation>
    <scope>NUCLEOTIDE SEQUENCE [LARGE SCALE GENOMIC DNA]</scope>
</reference>
<dbReference type="PANTHER" id="PTHR10361">
    <property type="entry name" value="SODIUM-BILE ACID COTRANSPORTER"/>
    <property type="match status" value="1"/>
</dbReference>
<dbReference type="GO" id="GO:0008508">
    <property type="term" value="F:bile acid:sodium symporter activity"/>
    <property type="evidence" value="ECO:0007669"/>
    <property type="project" value="TreeGrafter"/>
</dbReference>
<evidence type="ECO:0000256" key="7">
    <source>
        <dbReference type="SAM" id="Phobius"/>
    </source>
</evidence>
<reference evidence="8" key="3">
    <citation type="submission" date="2025-09" db="UniProtKB">
        <authorList>
            <consortium name="Ensembl"/>
        </authorList>
    </citation>
    <scope>IDENTIFICATION</scope>
</reference>
<evidence type="ECO:0000256" key="5">
    <source>
        <dbReference type="ARBA" id="ARBA00022989"/>
    </source>
</evidence>
<feature type="transmembrane region" description="Helical" evidence="7">
    <location>
        <begin position="218"/>
        <end position="240"/>
    </location>
</feature>
<keyword evidence="6 7" id="KW-0472">Membrane</keyword>
<name>A0A3B4DNZ3_PYGNA</name>
<dbReference type="GO" id="GO:0016020">
    <property type="term" value="C:membrane"/>
    <property type="evidence" value="ECO:0007669"/>
    <property type="project" value="UniProtKB-SubCell"/>
</dbReference>
<comment type="similarity">
    <text evidence="2">Belongs to the bile acid:sodium symporter (BASS) (TC 2.A.28) family.</text>
</comment>
<accession>A0A3B4DNZ3</accession>
<keyword evidence="5 7" id="KW-1133">Transmembrane helix</keyword>
<dbReference type="GeneTree" id="ENSGT00950000182808"/>
<gene>
    <name evidence="8" type="primary">SLC10A2</name>
</gene>
<evidence type="ECO:0000256" key="3">
    <source>
        <dbReference type="ARBA" id="ARBA00022692"/>
    </source>
</evidence>
<comment type="subcellular location">
    <subcellularLocation>
        <location evidence="1">Membrane</location>
        <topology evidence="1">Multi-pass membrane protein</topology>
    </subcellularLocation>
</comment>
<dbReference type="InterPro" id="IPR002657">
    <property type="entry name" value="BilAc:Na_symport/Acr3"/>
</dbReference>
<evidence type="ECO:0000256" key="1">
    <source>
        <dbReference type="ARBA" id="ARBA00004141"/>
    </source>
</evidence>
<proteinExistence type="inferred from homology"/>
<evidence type="ECO:0000256" key="4">
    <source>
        <dbReference type="ARBA" id="ARBA00022847"/>
    </source>
</evidence>
<feature type="transmembrane region" description="Helical" evidence="7">
    <location>
        <begin position="123"/>
        <end position="142"/>
    </location>
</feature>
<evidence type="ECO:0000313" key="8">
    <source>
        <dbReference type="Ensembl" id="ENSPNAP00000025180.2"/>
    </source>
</evidence>
<keyword evidence="4" id="KW-0813">Transport</keyword>
<sequence>MWNLSNVESGRNGSFSGEDCEVEQALGIVLAVMMALVVFSLGCSVEVVKVWMHVQRPWAILLGLLCQFGFMPLIAYLLALGFSVTPVQAIAIIIVGSCPGGSTSNFITYWLDGDMDLSITMTSISTVLGLGTMPLCLYIYSYSWMQMGGVQIPYINIGMASITLIVPVLFGVLINYKWPKVAKIILRIGSLVGGLVMLAVGVASFTLCDGLWGSDISILVISAIFPLIGYLAGFIITAIARQPWNRCRTISMETGAQNMQLCGVFLQLFFPSSDVFTLPVLYFCFQLLSGLLLVIGRTNNSAAQAVEDCRGALGGLGSCSRNWLLVCGMEPQWGGRNQSLCGRLRGTN</sequence>
<dbReference type="PANTHER" id="PTHR10361:SF55">
    <property type="entry name" value="SODIUM-DEPENDENT ORGANIC ANION TRANSPORTER"/>
    <property type="match status" value="1"/>
</dbReference>
<dbReference type="AlphaFoldDB" id="A0A3B4DNZ3"/>
<dbReference type="Ensembl" id="ENSPNAT00000008268.2">
    <property type="protein sequence ID" value="ENSPNAP00000025180.2"/>
    <property type="gene ID" value="ENSPNAG00000010126.2"/>
</dbReference>
<protein>
    <recommendedName>
        <fullName evidence="10">Solute carrier family 10 member 6</fullName>
    </recommendedName>
</protein>
<keyword evidence="4" id="KW-0769">Symport</keyword>
<reference evidence="8" key="2">
    <citation type="submission" date="2025-08" db="UniProtKB">
        <authorList>
            <consortium name="Ensembl"/>
        </authorList>
    </citation>
    <scope>IDENTIFICATION</scope>
</reference>
<dbReference type="Gene3D" id="1.20.1530.20">
    <property type="match status" value="1"/>
</dbReference>
<keyword evidence="9" id="KW-1185">Reference proteome</keyword>
<organism evidence="8 9">
    <name type="scientific">Pygocentrus nattereri</name>
    <name type="common">Red-bellied piranha</name>
    <dbReference type="NCBI Taxonomy" id="42514"/>
    <lineage>
        <taxon>Eukaryota</taxon>
        <taxon>Metazoa</taxon>
        <taxon>Chordata</taxon>
        <taxon>Craniata</taxon>
        <taxon>Vertebrata</taxon>
        <taxon>Euteleostomi</taxon>
        <taxon>Actinopterygii</taxon>
        <taxon>Neopterygii</taxon>
        <taxon>Teleostei</taxon>
        <taxon>Ostariophysi</taxon>
        <taxon>Characiformes</taxon>
        <taxon>Characoidei</taxon>
        <taxon>Pygocentrus</taxon>
    </lineage>
</organism>
<feature type="transmembrane region" description="Helical" evidence="7">
    <location>
        <begin position="60"/>
        <end position="83"/>
    </location>
</feature>
<dbReference type="STRING" id="42514.ENSPNAP00000025180"/>
<feature type="transmembrane region" description="Helical" evidence="7">
    <location>
        <begin position="25"/>
        <end position="48"/>
    </location>
</feature>